<dbReference type="InterPro" id="IPR058792">
    <property type="entry name" value="Beta-barrel_RND_2"/>
</dbReference>
<accession>A0A1P8W9D3</accession>
<dbReference type="PANTHER" id="PTHR32347:SF23">
    <property type="entry name" value="BLL5650 PROTEIN"/>
    <property type="match status" value="1"/>
</dbReference>
<dbReference type="GO" id="GO:0030313">
    <property type="term" value="C:cell envelope"/>
    <property type="evidence" value="ECO:0007669"/>
    <property type="project" value="UniProtKB-SubCell"/>
</dbReference>
<dbReference type="Proteomes" id="UP000187735">
    <property type="component" value="Chromosome"/>
</dbReference>
<keyword evidence="3 4" id="KW-0175">Coiled coil</keyword>
<dbReference type="NCBIfam" id="TIGR01730">
    <property type="entry name" value="RND_mfp"/>
    <property type="match status" value="1"/>
</dbReference>
<keyword evidence="8" id="KW-1185">Reference proteome</keyword>
<keyword evidence="5" id="KW-0732">Signal</keyword>
<dbReference type="SUPFAM" id="SSF111369">
    <property type="entry name" value="HlyD-like secretion proteins"/>
    <property type="match status" value="1"/>
</dbReference>
<dbReference type="InterPro" id="IPR006143">
    <property type="entry name" value="RND_pump_MFP"/>
</dbReference>
<dbReference type="KEGG" id="fmr:Fuma_00241"/>
<dbReference type="Gene3D" id="2.40.30.170">
    <property type="match status" value="1"/>
</dbReference>
<evidence type="ECO:0000256" key="1">
    <source>
        <dbReference type="ARBA" id="ARBA00004196"/>
    </source>
</evidence>
<dbReference type="Gene3D" id="2.40.420.20">
    <property type="match status" value="1"/>
</dbReference>
<feature type="chain" id="PRO_5012636849" evidence="5">
    <location>
        <begin position="25"/>
        <end position="435"/>
    </location>
</feature>
<evidence type="ECO:0000259" key="6">
    <source>
        <dbReference type="Pfam" id="PF25954"/>
    </source>
</evidence>
<feature type="domain" description="CusB-like beta-barrel" evidence="6">
    <location>
        <begin position="256"/>
        <end position="331"/>
    </location>
</feature>
<dbReference type="PANTHER" id="PTHR32347">
    <property type="entry name" value="EFFLUX SYSTEM COMPONENT YKNX-RELATED"/>
    <property type="match status" value="1"/>
</dbReference>
<dbReference type="AlphaFoldDB" id="A0A1P8W9D3"/>
<protein>
    <submittedName>
        <fullName evidence="7">Multidrug transporter MdtA</fullName>
    </submittedName>
</protein>
<dbReference type="InterPro" id="IPR050465">
    <property type="entry name" value="UPF0194_transport"/>
</dbReference>
<reference evidence="7 8" key="1">
    <citation type="journal article" date="2016" name="Front. Microbiol.">
        <title>Fuerstia marisgermanicae gen. nov., sp. nov., an Unusual Member of the Phylum Planctomycetes from the German Wadden Sea.</title>
        <authorList>
            <person name="Kohn T."/>
            <person name="Heuer A."/>
            <person name="Jogler M."/>
            <person name="Vollmers J."/>
            <person name="Boedeker C."/>
            <person name="Bunk B."/>
            <person name="Rast P."/>
            <person name="Borchert D."/>
            <person name="Glockner I."/>
            <person name="Freese H.M."/>
            <person name="Klenk H.P."/>
            <person name="Overmann J."/>
            <person name="Kaster A.K."/>
            <person name="Rohde M."/>
            <person name="Wiegand S."/>
            <person name="Jogler C."/>
        </authorList>
    </citation>
    <scope>NUCLEOTIDE SEQUENCE [LARGE SCALE GENOMIC DNA]</scope>
    <source>
        <strain evidence="7 8">NH11</strain>
    </source>
</reference>
<dbReference type="GO" id="GO:0016020">
    <property type="term" value="C:membrane"/>
    <property type="evidence" value="ECO:0007669"/>
    <property type="project" value="InterPro"/>
</dbReference>
<evidence type="ECO:0000313" key="8">
    <source>
        <dbReference type="Proteomes" id="UP000187735"/>
    </source>
</evidence>
<organism evidence="7 8">
    <name type="scientific">Fuerstiella marisgermanici</name>
    <dbReference type="NCBI Taxonomy" id="1891926"/>
    <lineage>
        <taxon>Bacteria</taxon>
        <taxon>Pseudomonadati</taxon>
        <taxon>Planctomycetota</taxon>
        <taxon>Planctomycetia</taxon>
        <taxon>Planctomycetales</taxon>
        <taxon>Planctomycetaceae</taxon>
        <taxon>Fuerstiella</taxon>
    </lineage>
</organism>
<evidence type="ECO:0000256" key="5">
    <source>
        <dbReference type="SAM" id="SignalP"/>
    </source>
</evidence>
<evidence type="ECO:0000256" key="3">
    <source>
        <dbReference type="ARBA" id="ARBA00023054"/>
    </source>
</evidence>
<dbReference type="RefSeq" id="WP_229360819.1">
    <property type="nucleotide sequence ID" value="NZ_CP017641.1"/>
</dbReference>
<dbReference type="EMBL" id="CP017641">
    <property type="protein sequence ID" value="APZ90660.1"/>
    <property type="molecule type" value="Genomic_DNA"/>
</dbReference>
<dbReference type="Pfam" id="PF25954">
    <property type="entry name" value="Beta-barrel_RND_2"/>
    <property type="match status" value="1"/>
</dbReference>
<feature type="coiled-coil region" evidence="4">
    <location>
        <begin position="147"/>
        <end position="181"/>
    </location>
</feature>
<evidence type="ECO:0000256" key="4">
    <source>
        <dbReference type="SAM" id="Coils"/>
    </source>
</evidence>
<feature type="signal peptide" evidence="5">
    <location>
        <begin position="1"/>
        <end position="24"/>
    </location>
</feature>
<name>A0A1P8W9D3_9PLAN</name>
<comment type="subcellular location">
    <subcellularLocation>
        <location evidence="1">Cell envelope</location>
    </subcellularLocation>
</comment>
<dbReference type="STRING" id="1891926.Fuma_00241"/>
<gene>
    <name evidence="7" type="primary">mdtA_1</name>
    <name evidence="7" type="ORF">Fuma_00241</name>
</gene>
<evidence type="ECO:0000313" key="7">
    <source>
        <dbReference type="EMBL" id="APZ90660.1"/>
    </source>
</evidence>
<sequence precursor="true">MPTKIMRTTTFAALILVAIPVAFGQAPPPAPVVVVPVVDRQLRTGQTFVGTIQPEQRATIGSAVDGRVVKFPVNEGDRVEAGQALAELLTETIKLELEGAEGELQFREQELAELENGTRQEDIDQAKAQTLAARTAVTLAEKRLVRIDQLIKTNTASRDQLDEAQAAVDNAKAVLAEREAAEALAIAGPRKERIAQSKARVAIQKAMVNKLSDQIKKHTMIARFAGYVVAEHTEIGQWVNRGDAVAEIVGIDRVDVTASVLEAHVPYIEVGMEARVEVPALPDRVFIGKVAIVVPQGDARSRTFPVKVRLDNEFKGDKPLLNAGMLARVTLPTGPEKMARMVPKDALVLGGATPIVFVVDTGEKGVQTVRPMPVTLGAPSGALIEVRGDLQPKELVVVQGNERLRPGQTVKIIREAAVEKFAAKDLDAIKPGAAE</sequence>
<dbReference type="Gene3D" id="1.10.287.470">
    <property type="entry name" value="Helix hairpin bin"/>
    <property type="match status" value="2"/>
</dbReference>
<dbReference type="Gene3D" id="2.40.50.100">
    <property type="match status" value="1"/>
</dbReference>
<dbReference type="GO" id="GO:0022857">
    <property type="term" value="F:transmembrane transporter activity"/>
    <property type="evidence" value="ECO:0007669"/>
    <property type="project" value="InterPro"/>
</dbReference>
<proteinExistence type="inferred from homology"/>
<comment type="similarity">
    <text evidence="2">Belongs to the membrane fusion protein (MFP) (TC 8.A.1) family.</text>
</comment>
<evidence type="ECO:0000256" key="2">
    <source>
        <dbReference type="ARBA" id="ARBA00009477"/>
    </source>
</evidence>